<keyword evidence="5 6" id="KW-0472">Membrane</keyword>
<accession>A0A842HJE8</accession>
<feature type="transmembrane region" description="Helical" evidence="6">
    <location>
        <begin position="355"/>
        <end position="378"/>
    </location>
</feature>
<comment type="caution">
    <text evidence="7">The sequence shown here is derived from an EMBL/GenBank/DDBJ whole genome shotgun (WGS) entry which is preliminary data.</text>
</comment>
<evidence type="ECO:0000313" key="8">
    <source>
        <dbReference type="Proteomes" id="UP000546464"/>
    </source>
</evidence>
<feature type="transmembrane region" description="Helical" evidence="6">
    <location>
        <begin position="316"/>
        <end position="335"/>
    </location>
</feature>
<evidence type="ECO:0000256" key="4">
    <source>
        <dbReference type="ARBA" id="ARBA00022989"/>
    </source>
</evidence>
<evidence type="ECO:0000256" key="2">
    <source>
        <dbReference type="ARBA" id="ARBA00022475"/>
    </source>
</evidence>
<feature type="transmembrane region" description="Helical" evidence="6">
    <location>
        <begin position="21"/>
        <end position="42"/>
    </location>
</feature>
<organism evidence="7 8">
    <name type="scientific">Ruficoccus amylovorans</name>
    <dbReference type="NCBI Taxonomy" id="1804625"/>
    <lineage>
        <taxon>Bacteria</taxon>
        <taxon>Pseudomonadati</taxon>
        <taxon>Verrucomicrobiota</taxon>
        <taxon>Opitutia</taxon>
        <taxon>Puniceicoccales</taxon>
        <taxon>Cerasicoccaceae</taxon>
        <taxon>Ruficoccus</taxon>
    </lineage>
</organism>
<feature type="transmembrane region" description="Helical" evidence="6">
    <location>
        <begin position="473"/>
        <end position="494"/>
    </location>
</feature>
<keyword evidence="8" id="KW-1185">Reference proteome</keyword>
<keyword evidence="2" id="KW-1003">Cell membrane</keyword>
<proteinExistence type="predicted"/>
<dbReference type="AlphaFoldDB" id="A0A842HJE8"/>
<dbReference type="GO" id="GO:0005886">
    <property type="term" value="C:plasma membrane"/>
    <property type="evidence" value="ECO:0007669"/>
    <property type="project" value="UniProtKB-SubCell"/>
</dbReference>
<feature type="transmembrane region" description="Helical" evidence="6">
    <location>
        <begin position="54"/>
        <end position="74"/>
    </location>
</feature>
<feature type="transmembrane region" description="Helical" evidence="6">
    <location>
        <begin position="446"/>
        <end position="467"/>
    </location>
</feature>
<evidence type="ECO:0000256" key="6">
    <source>
        <dbReference type="SAM" id="Phobius"/>
    </source>
</evidence>
<evidence type="ECO:0000313" key="7">
    <source>
        <dbReference type="EMBL" id="MBC2595617.1"/>
    </source>
</evidence>
<dbReference type="Proteomes" id="UP000546464">
    <property type="component" value="Unassembled WGS sequence"/>
</dbReference>
<feature type="transmembrane region" description="Helical" evidence="6">
    <location>
        <begin position="200"/>
        <end position="223"/>
    </location>
</feature>
<name>A0A842HJE8_9BACT</name>
<evidence type="ECO:0000256" key="5">
    <source>
        <dbReference type="ARBA" id="ARBA00023136"/>
    </source>
</evidence>
<reference evidence="7 8" key="1">
    <citation type="submission" date="2020-07" db="EMBL/GenBank/DDBJ databases">
        <authorList>
            <person name="Feng X."/>
        </authorList>
    </citation>
    <scope>NUCLEOTIDE SEQUENCE [LARGE SCALE GENOMIC DNA]</scope>
    <source>
        <strain evidence="7 8">JCM31066</strain>
    </source>
</reference>
<dbReference type="PANTHER" id="PTHR30250:SF26">
    <property type="entry name" value="PSMA PROTEIN"/>
    <property type="match status" value="1"/>
</dbReference>
<feature type="transmembrane region" description="Helical" evidence="6">
    <location>
        <begin position="385"/>
        <end position="405"/>
    </location>
</feature>
<dbReference type="EMBL" id="JACHVB010000044">
    <property type="protein sequence ID" value="MBC2595617.1"/>
    <property type="molecule type" value="Genomic_DNA"/>
</dbReference>
<keyword evidence="4 6" id="KW-1133">Transmembrane helix</keyword>
<comment type="subcellular location">
    <subcellularLocation>
        <location evidence="1">Cell membrane</location>
        <topology evidence="1">Multi-pass membrane protein</topology>
    </subcellularLocation>
</comment>
<sequence length="516" mass="55923">MIRELKHSLHHKAPSRRKATLWRVITSWTDQGTLIVIGLLLLPLYFKILGAEKYGYWLASGGILVWIGMLDMTAITGQRASNAYGKKDLTTCVSYLWTGLAFNLLILLPVIYAGYLMGGEIPNWLSAPESLSQELTRAFQIGVLAVAIQYFCSCSNSFLNAIQRPVAIAVARPIAATAQIVTIFYGLYHGWGLLAIPTGLLARNLIIGAQGVAYSCFLAFLLVPRLVVSRHVFKDYCKTGPAVMLNVLSTGVGQKIQPTLITLFLSAEAAAAYDATLRVGMLISTTTARLSLAAFPSFSHLLGSERSERVRTLLKNCYLGILAISTLGLGGYAAFNQSFVYLWLQDAPFAGQSVTLLAAIWLLTLSIGSYIFTLYLSFGAINASMLIKTTGTVVQVLLAVVLLKFTPLGLLSLPLAALIATLGMIGLNFHFFTLDIREQIPKLRFLAPRALGAMTLLFLSGLAPLLWVPGTWLSFGLSATGYTAIVGLALLGIYHKALLSLIKNKTRTPKVMPTAP</sequence>
<feature type="transmembrane region" description="Helical" evidence="6">
    <location>
        <begin position="411"/>
        <end position="434"/>
    </location>
</feature>
<feature type="transmembrane region" description="Helical" evidence="6">
    <location>
        <begin position="95"/>
        <end position="118"/>
    </location>
</feature>
<evidence type="ECO:0000256" key="1">
    <source>
        <dbReference type="ARBA" id="ARBA00004651"/>
    </source>
</evidence>
<evidence type="ECO:0000256" key="3">
    <source>
        <dbReference type="ARBA" id="ARBA00022692"/>
    </source>
</evidence>
<protein>
    <recommendedName>
        <fullName evidence="9">Polysaccharide biosynthesis protein</fullName>
    </recommendedName>
</protein>
<dbReference type="PANTHER" id="PTHR30250">
    <property type="entry name" value="PST FAMILY PREDICTED COLANIC ACID TRANSPORTER"/>
    <property type="match status" value="1"/>
</dbReference>
<keyword evidence="3 6" id="KW-0812">Transmembrane</keyword>
<feature type="transmembrane region" description="Helical" evidence="6">
    <location>
        <begin position="138"/>
        <end position="159"/>
    </location>
</feature>
<evidence type="ECO:0008006" key="9">
    <source>
        <dbReference type="Google" id="ProtNLM"/>
    </source>
</evidence>
<dbReference type="RefSeq" id="WP_185676570.1">
    <property type="nucleotide sequence ID" value="NZ_JACHVB010000044.1"/>
</dbReference>
<gene>
    <name evidence="7" type="ORF">H5P28_15220</name>
</gene>
<dbReference type="InterPro" id="IPR050833">
    <property type="entry name" value="Poly_Biosynth_Transport"/>
</dbReference>